<dbReference type="RefSeq" id="WP_015818129.1">
    <property type="nucleotide sequence ID" value="NC_012997.1"/>
</dbReference>
<evidence type="ECO:0000313" key="3">
    <source>
        <dbReference type="Proteomes" id="UP000009080"/>
    </source>
</evidence>
<dbReference type="EMBL" id="CP001614">
    <property type="protein sequence ID" value="ACR12017.1"/>
    <property type="molecule type" value="Genomic_DNA"/>
</dbReference>
<dbReference type="KEGG" id="ttu:TERTU_0124"/>
<keyword evidence="3" id="KW-1185">Reference proteome</keyword>
<feature type="transmembrane region" description="Helical" evidence="1">
    <location>
        <begin position="95"/>
        <end position="114"/>
    </location>
</feature>
<proteinExistence type="predicted"/>
<feature type="transmembrane region" description="Helical" evidence="1">
    <location>
        <begin position="6"/>
        <end position="28"/>
    </location>
</feature>
<feature type="transmembrane region" description="Helical" evidence="1">
    <location>
        <begin position="134"/>
        <end position="152"/>
    </location>
</feature>
<dbReference type="OrthoDB" id="6196651at2"/>
<feature type="transmembrane region" description="Helical" evidence="1">
    <location>
        <begin position="65"/>
        <end position="83"/>
    </location>
</feature>
<dbReference type="eggNOG" id="ENOG5030AG5">
    <property type="taxonomic scope" value="Bacteria"/>
</dbReference>
<reference evidence="2 3" key="1">
    <citation type="journal article" date="2009" name="PLoS ONE">
        <title>The complete genome of Teredinibacter turnerae T7901: an intracellular endosymbiont of marine wood-boring bivalves (shipworms).</title>
        <authorList>
            <person name="Yang J.C."/>
            <person name="Madupu R."/>
            <person name="Durkin A.S."/>
            <person name="Ekborg N.A."/>
            <person name="Pedamallu C.S."/>
            <person name="Hostetler J.B."/>
            <person name="Radune D."/>
            <person name="Toms B.S."/>
            <person name="Henrissat B."/>
            <person name="Coutinho P.M."/>
            <person name="Schwarz S."/>
            <person name="Field L."/>
            <person name="Trindade-Silva A.E."/>
            <person name="Soares C.A.G."/>
            <person name="Elshahawi S."/>
            <person name="Hanora A."/>
            <person name="Schmidt E.W."/>
            <person name="Haygood M.G."/>
            <person name="Posfai J."/>
            <person name="Benner J."/>
            <person name="Madinger C."/>
            <person name="Nove J."/>
            <person name="Anton B."/>
            <person name="Chaudhary K."/>
            <person name="Foster J."/>
            <person name="Holman A."/>
            <person name="Kumar S."/>
            <person name="Lessard P.A."/>
            <person name="Luyten Y.A."/>
            <person name="Slatko B."/>
            <person name="Wood N."/>
            <person name="Wu B."/>
            <person name="Teplitski M."/>
            <person name="Mougous J.D."/>
            <person name="Ward N."/>
            <person name="Eisen J.A."/>
            <person name="Badger J.H."/>
            <person name="Distel D.L."/>
        </authorList>
    </citation>
    <scope>NUCLEOTIDE SEQUENCE [LARGE SCALE GENOMIC DNA]</scope>
    <source>
        <strain evidence="3">ATCC 39867 / T7901</strain>
    </source>
</reference>
<gene>
    <name evidence="2" type="ordered locus">TERTU_0124</name>
</gene>
<feature type="transmembrane region" description="Helical" evidence="1">
    <location>
        <begin position="40"/>
        <end position="59"/>
    </location>
</feature>
<keyword evidence="1" id="KW-0472">Membrane</keyword>
<evidence type="ECO:0000256" key="1">
    <source>
        <dbReference type="SAM" id="Phobius"/>
    </source>
</evidence>
<dbReference type="Proteomes" id="UP000009080">
    <property type="component" value="Chromosome"/>
</dbReference>
<dbReference type="AlphaFoldDB" id="C5BLB2"/>
<sequence length="175" mass="17954">MSHPISTLGVLHTAISLVPIAAGLYAFARFGGINPTLRSGKVYLAGLTLAVVTSLGVSSSGGLNPAHLAGVVVLVAAFGGALAPKLGFLGRLRPYMAAFGLSFSFLLSLVPGTNETLTRLPVSHPLATGPDSPAVVQTLLVWLVLFVIGYITQCRAIYQCNKSGASTGSWTAFGA</sequence>
<evidence type="ECO:0000313" key="2">
    <source>
        <dbReference type="EMBL" id="ACR12017.1"/>
    </source>
</evidence>
<keyword evidence="1" id="KW-0812">Transmembrane</keyword>
<organism evidence="2 3">
    <name type="scientific">Teredinibacter turnerae (strain ATCC 39867 / T7901)</name>
    <dbReference type="NCBI Taxonomy" id="377629"/>
    <lineage>
        <taxon>Bacteria</taxon>
        <taxon>Pseudomonadati</taxon>
        <taxon>Pseudomonadota</taxon>
        <taxon>Gammaproteobacteria</taxon>
        <taxon>Cellvibrionales</taxon>
        <taxon>Cellvibrionaceae</taxon>
        <taxon>Teredinibacter</taxon>
    </lineage>
</organism>
<protein>
    <submittedName>
        <fullName evidence="2">Membrane protein</fullName>
    </submittedName>
</protein>
<accession>C5BLB2</accession>
<name>C5BLB2_TERTT</name>
<dbReference type="HOGENOM" id="CLU_104609_0_0_6"/>
<keyword evidence="1" id="KW-1133">Transmembrane helix</keyword>